<reference evidence="9" key="1">
    <citation type="journal article" date="2023" name="Proc. Natl. Acad. Sci. U.S.A.">
        <title>Genomic and structural basis for evolution of tropane alkaloid biosynthesis.</title>
        <authorList>
            <person name="Wanga Y.-J."/>
            <person name="Taina T."/>
            <person name="Yua J.-Y."/>
            <person name="Lia J."/>
            <person name="Xua B."/>
            <person name="Chenc J."/>
            <person name="D'Auriad J.C."/>
            <person name="Huanga J.-P."/>
            <person name="Huanga S.-X."/>
        </authorList>
    </citation>
    <scope>NUCLEOTIDE SEQUENCE [LARGE SCALE GENOMIC DNA]</scope>
    <source>
        <strain evidence="9">cv. KIB-2019</strain>
    </source>
</reference>
<protein>
    <recommendedName>
        <fullName evidence="6">Large ribosomal subunit protein mL43</fullName>
    </recommendedName>
</protein>
<evidence type="ECO:0000313" key="8">
    <source>
        <dbReference type="EMBL" id="KAJ8565006.1"/>
    </source>
</evidence>
<dbReference type="SMART" id="SM00916">
    <property type="entry name" value="L51_S25_CI-B8"/>
    <property type="match status" value="1"/>
</dbReference>
<evidence type="ECO:0000256" key="4">
    <source>
        <dbReference type="ARBA" id="ARBA00023128"/>
    </source>
</evidence>
<evidence type="ECO:0000256" key="1">
    <source>
        <dbReference type="ARBA" id="ARBA00004173"/>
    </source>
</evidence>
<dbReference type="OrthoDB" id="88at2759"/>
<evidence type="ECO:0000256" key="5">
    <source>
        <dbReference type="ARBA" id="ARBA00023274"/>
    </source>
</evidence>
<dbReference type="InterPro" id="IPR039927">
    <property type="entry name" value="Ribosomal_mL43"/>
</dbReference>
<evidence type="ECO:0000256" key="2">
    <source>
        <dbReference type="ARBA" id="ARBA00006073"/>
    </source>
</evidence>
<keyword evidence="9" id="KW-1185">Reference proteome</keyword>
<dbReference type="InterPro" id="IPR007741">
    <property type="entry name" value="Ribosomal_mL43/mS25/NADH_DH"/>
</dbReference>
<keyword evidence="4" id="KW-0496">Mitochondrion</keyword>
<dbReference type="GO" id="GO:0032543">
    <property type="term" value="P:mitochondrial translation"/>
    <property type="evidence" value="ECO:0007669"/>
    <property type="project" value="InterPro"/>
</dbReference>
<dbReference type="PANTHER" id="PTHR21396">
    <property type="entry name" value="39S RIBOSOMAL PROTEIN L43"/>
    <property type="match status" value="1"/>
</dbReference>
<dbReference type="InterPro" id="IPR036249">
    <property type="entry name" value="Thioredoxin-like_sf"/>
</dbReference>
<comment type="similarity">
    <text evidence="2">Belongs to the mitochondrion-specific ribosomal protein mL43 family.</text>
</comment>
<organism evidence="8 9">
    <name type="scientific">Anisodus acutangulus</name>
    <dbReference type="NCBI Taxonomy" id="402998"/>
    <lineage>
        <taxon>Eukaryota</taxon>
        <taxon>Viridiplantae</taxon>
        <taxon>Streptophyta</taxon>
        <taxon>Embryophyta</taxon>
        <taxon>Tracheophyta</taxon>
        <taxon>Spermatophyta</taxon>
        <taxon>Magnoliopsida</taxon>
        <taxon>eudicotyledons</taxon>
        <taxon>Gunneridae</taxon>
        <taxon>Pentapetalae</taxon>
        <taxon>asterids</taxon>
        <taxon>lamiids</taxon>
        <taxon>Solanales</taxon>
        <taxon>Solanaceae</taxon>
        <taxon>Solanoideae</taxon>
        <taxon>Hyoscyameae</taxon>
        <taxon>Anisodus</taxon>
    </lineage>
</organism>
<dbReference type="Pfam" id="PF05047">
    <property type="entry name" value="L51_S25_CI-B8"/>
    <property type="match status" value="1"/>
</dbReference>
<dbReference type="AlphaFoldDB" id="A0A9Q1MSU6"/>
<dbReference type="GO" id="GO:0003735">
    <property type="term" value="F:structural constituent of ribosome"/>
    <property type="evidence" value="ECO:0007669"/>
    <property type="project" value="InterPro"/>
</dbReference>
<dbReference type="SUPFAM" id="SSF52833">
    <property type="entry name" value="Thioredoxin-like"/>
    <property type="match status" value="1"/>
</dbReference>
<comment type="caution">
    <text evidence="8">The sequence shown here is derived from an EMBL/GenBank/DDBJ whole genome shotgun (WGS) entry which is preliminary data.</text>
</comment>
<dbReference type="Proteomes" id="UP001152561">
    <property type="component" value="Unassembled WGS sequence"/>
</dbReference>
<keyword evidence="3" id="KW-0689">Ribosomal protein</keyword>
<evidence type="ECO:0000256" key="3">
    <source>
        <dbReference type="ARBA" id="ARBA00022980"/>
    </source>
</evidence>
<evidence type="ECO:0000259" key="7">
    <source>
        <dbReference type="SMART" id="SM00916"/>
    </source>
</evidence>
<name>A0A9Q1MSU6_9SOLA</name>
<dbReference type="Gene3D" id="3.40.30.10">
    <property type="entry name" value="Glutaredoxin"/>
    <property type="match status" value="1"/>
</dbReference>
<dbReference type="PANTHER" id="PTHR21396:SF2">
    <property type="entry name" value="LARGE RIBOSOMAL SUBUNIT PROTEIN ML43"/>
    <property type="match status" value="1"/>
</dbReference>
<feature type="domain" description="Ribosomal protein/NADH dehydrogenase" evidence="7">
    <location>
        <begin position="10"/>
        <end position="85"/>
    </location>
</feature>
<comment type="subcellular location">
    <subcellularLocation>
        <location evidence="1">Mitochondrion</location>
    </subcellularLocation>
</comment>
<proteinExistence type="inferred from homology"/>
<dbReference type="EMBL" id="JAJAGQ010000004">
    <property type="protein sequence ID" value="KAJ8565006.1"/>
    <property type="molecule type" value="Genomic_DNA"/>
</dbReference>
<gene>
    <name evidence="8" type="ORF">K7X08_001466</name>
</gene>
<keyword evidence="5" id="KW-0687">Ribonucleoprotein</keyword>
<sequence length="99" mass="11207">MVAETKTYCNWGGSSRGIRAFMESELPAFKEKKLQLQVVTELNRGQHPFLKGLYSKISPSFPLIPCCKKNILYVSEGMHMKREKIARLLSVDCDQSVAV</sequence>
<accession>A0A9Q1MSU6</accession>
<dbReference type="GO" id="GO:0005762">
    <property type="term" value="C:mitochondrial large ribosomal subunit"/>
    <property type="evidence" value="ECO:0007669"/>
    <property type="project" value="TreeGrafter"/>
</dbReference>
<evidence type="ECO:0000313" key="9">
    <source>
        <dbReference type="Proteomes" id="UP001152561"/>
    </source>
</evidence>
<evidence type="ECO:0000256" key="6">
    <source>
        <dbReference type="ARBA" id="ARBA00035188"/>
    </source>
</evidence>